<gene>
    <name evidence="3" type="ORF">A3844_29540</name>
</gene>
<evidence type="ECO:0000259" key="2">
    <source>
        <dbReference type="Pfam" id="PF13828"/>
    </source>
</evidence>
<keyword evidence="4" id="KW-1185">Reference proteome</keyword>
<reference evidence="3 4" key="1">
    <citation type="submission" date="2016-03" db="EMBL/GenBank/DDBJ databases">
        <authorList>
            <person name="Sant'Anna F.H."/>
            <person name="Ambrosini A."/>
            <person name="Souza R."/>
            <person name="Bach E."/>
            <person name="Fernandes G."/>
            <person name="Balsanelli E."/>
            <person name="Baura V.A."/>
            <person name="Souza E.M."/>
            <person name="Passaglia L."/>
        </authorList>
    </citation>
    <scope>NUCLEOTIDE SEQUENCE [LARGE SCALE GENOMIC DNA]</scope>
    <source>
        <strain evidence="3 4">P26E</strain>
    </source>
</reference>
<dbReference type="RefSeq" id="WP_074084440.1">
    <property type="nucleotide sequence ID" value="NZ_LVWI01000103.1"/>
</dbReference>
<dbReference type="Proteomes" id="UP000186058">
    <property type="component" value="Unassembled WGS sequence"/>
</dbReference>
<keyword evidence="1" id="KW-0472">Membrane</keyword>
<organism evidence="3 4">
    <name type="scientific">Paenibacillus helianthi</name>
    <dbReference type="NCBI Taxonomy" id="1349432"/>
    <lineage>
        <taxon>Bacteria</taxon>
        <taxon>Bacillati</taxon>
        <taxon>Bacillota</taxon>
        <taxon>Bacilli</taxon>
        <taxon>Bacillales</taxon>
        <taxon>Paenibacillaceae</taxon>
        <taxon>Paenibacillus</taxon>
    </lineage>
</organism>
<protein>
    <recommendedName>
        <fullName evidence="2">DUF4190 domain-containing protein</fullName>
    </recommendedName>
</protein>
<keyword evidence="1" id="KW-1133">Transmembrane helix</keyword>
<feature type="transmembrane region" description="Helical" evidence="1">
    <location>
        <begin position="71"/>
        <end position="101"/>
    </location>
</feature>
<dbReference type="InterPro" id="IPR025241">
    <property type="entry name" value="DUF4190"/>
</dbReference>
<dbReference type="EMBL" id="LVWI01000103">
    <property type="protein sequence ID" value="OKP77569.1"/>
    <property type="molecule type" value="Genomic_DNA"/>
</dbReference>
<feature type="transmembrane region" description="Helical" evidence="1">
    <location>
        <begin position="28"/>
        <end position="59"/>
    </location>
</feature>
<sequence length="117" mass="12435">MSYQPPPFGNQEYYTQPPAPAKTNGKSVAALVLGILSIVSPYIGLIFGIIAIILSAISLKEIRNRNEQGKGMAIAGLVCGIVGTIIYAVIIAIVVVAIIFFNDYDGGINSFNSFNNI</sequence>
<evidence type="ECO:0000256" key="1">
    <source>
        <dbReference type="SAM" id="Phobius"/>
    </source>
</evidence>
<evidence type="ECO:0000313" key="3">
    <source>
        <dbReference type="EMBL" id="OKP77569.1"/>
    </source>
</evidence>
<dbReference type="Pfam" id="PF13828">
    <property type="entry name" value="DUF4190"/>
    <property type="match status" value="1"/>
</dbReference>
<proteinExistence type="predicted"/>
<feature type="domain" description="DUF4190" evidence="2">
    <location>
        <begin position="27"/>
        <end position="89"/>
    </location>
</feature>
<keyword evidence="1" id="KW-0812">Transmembrane</keyword>
<evidence type="ECO:0000313" key="4">
    <source>
        <dbReference type="Proteomes" id="UP000186058"/>
    </source>
</evidence>
<name>A0ABX3EGM2_9BACL</name>
<comment type="caution">
    <text evidence="3">The sequence shown here is derived from an EMBL/GenBank/DDBJ whole genome shotgun (WGS) entry which is preliminary data.</text>
</comment>
<accession>A0ABX3EGM2</accession>